<accession>A0AAW3WXE6</accession>
<protein>
    <submittedName>
        <fullName evidence="2">Exodeoxyribonuclease VIII</fullName>
    </submittedName>
</protein>
<evidence type="ECO:0000313" key="3">
    <source>
        <dbReference type="Proteomes" id="UP000659084"/>
    </source>
</evidence>
<name>A0AAW3WXE6_SERFO</name>
<gene>
    <name evidence="2" type="ORF">H8J20_19205</name>
</gene>
<reference evidence="2" key="1">
    <citation type="submission" date="2020-08" db="EMBL/GenBank/DDBJ databases">
        <title>Food and environmental bacterial isolates.</title>
        <authorList>
            <person name="Richter L."/>
            <person name="Du Plessis E.M."/>
            <person name="Duvenage S."/>
            <person name="Allam M."/>
            <person name="Korsten L."/>
        </authorList>
    </citation>
    <scope>NUCLEOTIDE SEQUENCE</scope>
    <source>
        <strain evidence="2">UPMP2127</strain>
    </source>
</reference>
<feature type="compositionally biased region" description="Basic and acidic residues" evidence="1">
    <location>
        <begin position="482"/>
        <end position="495"/>
    </location>
</feature>
<dbReference type="EMBL" id="JACNYO010000022">
    <property type="protein sequence ID" value="MBC3214272.1"/>
    <property type="molecule type" value="Genomic_DNA"/>
</dbReference>
<dbReference type="RefSeq" id="WP_179252726.1">
    <property type="nucleotide sequence ID" value="NZ_JACBIV010000009.1"/>
</dbReference>
<organism evidence="2 3">
    <name type="scientific">Serratia fonticola</name>
    <dbReference type="NCBI Taxonomy" id="47917"/>
    <lineage>
        <taxon>Bacteria</taxon>
        <taxon>Pseudomonadati</taxon>
        <taxon>Pseudomonadota</taxon>
        <taxon>Gammaproteobacteria</taxon>
        <taxon>Enterobacterales</taxon>
        <taxon>Yersiniaceae</taxon>
        <taxon>Serratia</taxon>
    </lineage>
</organism>
<dbReference type="Proteomes" id="UP000659084">
    <property type="component" value="Unassembled WGS sequence"/>
</dbReference>
<feature type="region of interest" description="Disordered" evidence="1">
    <location>
        <begin position="474"/>
        <end position="512"/>
    </location>
</feature>
<evidence type="ECO:0000256" key="1">
    <source>
        <dbReference type="SAM" id="MobiDB-lite"/>
    </source>
</evidence>
<proteinExistence type="predicted"/>
<evidence type="ECO:0000313" key="2">
    <source>
        <dbReference type="EMBL" id="MBC3214272.1"/>
    </source>
</evidence>
<sequence>MSENQTYIACWYPSDKAIEENGARKVAYSFLAAHDKQARAKATLYFMEQFPEADDSEFTLNIYAYADGIPCPDFEIWDDDFLYEHDWNDELGYPEAKTQAKLVEFNKLSKPLRVAVLVKYHTTDITNDQLAETLELHQGDSSSFDSHITEAITKTAAVLEMYPERILEAIDYIREKCPPTKKWPEIKAVIATWLKQHNKERKETSTSLSLVDSARQNAAEEKLRVPSGATAGGGNLTDRGEGFEHDFDSLALDVALGMVARAMDFDIYNLRSSFINRARDIIKLKERPFPALYSAYRNMPGVLNYSRAIIIYSVKTAPDNIEATPGKLTEYLNKTLTETDHVNPDPHMIAVACGLTSEGIDDETKQDSTSHADALADIPAKSGAVGTQQPSENVAAEKLEDEAPIERSGPFYYRTTDGQVGRANKLAKLQAVIAQGCEEITKDEYQSLKMNPPVQQHDTSNHGGGIYSLEELTGEEPQTEEPTPKTEHDESKAKQVELTSRSEALTKELNEKTGDAATNLSIWKRVHKTDPARTKTKITYGSKRDNNGDLEILRVTTSINPTYQEQRATELFGPFGIGWGVNIEEERFDPGIPFMEPVYDASGKFLGKSPIRNADGSIISSVNHTIRINLWYIHNGIQGNIPAYGHTKYIYQTKSGATCDDEFAKKSLTDATTKALSKLGFSADVYTGLFDDVEYKEENAARFDLINASDKAEDVAQTRKELDEKFKANTNSMRSAVTTNEISGIASSLTRVMAIHLKAAREKGDAEYTKYLEGRLHRLEEVKAECLTKLQENAS</sequence>
<comment type="caution">
    <text evidence="2">The sequence shown here is derived from an EMBL/GenBank/DDBJ whole genome shotgun (WGS) entry which is preliminary data.</text>
</comment>
<dbReference type="AlphaFoldDB" id="A0AAW3WXE6"/>